<name>A0A2W7Q8B0_9RHOB</name>
<proteinExistence type="inferred from homology"/>
<evidence type="ECO:0000256" key="2">
    <source>
        <dbReference type="ARBA" id="ARBA00022801"/>
    </source>
</evidence>
<evidence type="ECO:0000256" key="1">
    <source>
        <dbReference type="ARBA" id="ARBA00010518"/>
    </source>
</evidence>
<reference evidence="5 6" key="1">
    <citation type="submission" date="2018-06" db="EMBL/GenBank/DDBJ databases">
        <title>Genomic Encyclopedia of Archaeal and Bacterial Type Strains, Phase II (KMG-II): from individual species to whole genera.</title>
        <authorList>
            <person name="Goeker M."/>
        </authorList>
    </citation>
    <scope>NUCLEOTIDE SEQUENCE [LARGE SCALE GENOMIC DNA]</scope>
    <source>
        <strain evidence="5 6">DSM 13087</strain>
    </source>
</reference>
<keyword evidence="6" id="KW-1185">Reference proteome</keyword>
<dbReference type="PIRSF" id="PIRSF001220">
    <property type="entry name" value="L-ASNase_gatD"/>
    <property type="match status" value="1"/>
</dbReference>
<dbReference type="SMART" id="SM00870">
    <property type="entry name" value="Asparaginase"/>
    <property type="match status" value="1"/>
</dbReference>
<organism evidence="5 6">
    <name type="scientific">Roseinatronobacter thiooxidans</name>
    <dbReference type="NCBI Taxonomy" id="121821"/>
    <lineage>
        <taxon>Bacteria</taxon>
        <taxon>Pseudomonadati</taxon>
        <taxon>Pseudomonadota</taxon>
        <taxon>Alphaproteobacteria</taxon>
        <taxon>Rhodobacterales</taxon>
        <taxon>Paracoccaceae</taxon>
        <taxon>Roseinatronobacter</taxon>
    </lineage>
</organism>
<gene>
    <name evidence="5" type="ORF">LY56_03229</name>
</gene>
<feature type="domain" description="L-asparaginase N-terminal" evidence="3">
    <location>
        <begin position="4"/>
        <end position="170"/>
    </location>
</feature>
<dbReference type="InterPro" id="IPR036152">
    <property type="entry name" value="Asp/glu_Ase-like_sf"/>
</dbReference>
<comment type="similarity">
    <text evidence="1">Belongs to the asparaginase 1 family.</text>
</comment>
<dbReference type="CDD" id="cd08964">
    <property type="entry name" value="L-asparaginase_II"/>
    <property type="match status" value="1"/>
</dbReference>
<dbReference type="InterPro" id="IPR040919">
    <property type="entry name" value="Asparaginase_C"/>
</dbReference>
<dbReference type="GO" id="GO:0004067">
    <property type="term" value="F:asparaginase activity"/>
    <property type="evidence" value="ECO:0007669"/>
    <property type="project" value="UniProtKB-UniRule"/>
</dbReference>
<dbReference type="InterPro" id="IPR004550">
    <property type="entry name" value="AsnASE_II"/>
</dbReference>
<sequence length="314" mass="32169">MTRTAHGAIAPSLSGEALLAAVPGLADVASFDVISPMQKPGASLTIPDILSVAEQVRAALVNGAAGAIIIQGTDTIEETAFVLDCVLSTSAPVVVTGAMRGPEAAGADGPANLLASAIVAASAVRDAGVMAVVGDTAHAAVFVRKGHTGLPDAFTSAPQGPLGHVIEGRFHPLMRPPKQVQINLDTDAPIPPVALVQIGLGEDGRILRHLADMGFKGAVIAAMGAGHVPQEIVHALNALAAKMPVILSSRVPAGPVFEQTYGFAGSEVDLLQRGLISGWALGPLKARLLLQLALASGCWEPTELRKLFGHFAYR</sequence>
<dbReference type="InterPro" id="IPR006034">
    <property type="entry name" value="Asparaginase/glutaminase-like"/>
</dbReference>
<dbReference type="SUPFAM" id="SSF53774">
    <property type="entry name" value="Glutaminase/Asparaginase"/>
    <property type="match status" value="1"/>
</dbReference>
<dbReference type="PANTHER" id="PTHR11707:SF28">
    <property type="entry name" value="60 KDA LYSOPHOSPHOLIPASE"/>
    <property type="match status" value="1"/>
</dbReference>
<dbReference type="Pfam" id="PF00710">
    <property type="entry name" value="Asparaginase"/>
    <property type="match status" value="1"/>
</dbReference>
<dbReference type="GO" id="GO:0006528">
    <property type="term" value="P:asparagine metabolic process"/>
    <property type="evidence" value="ECO:0007669"/>
    <property type="project" value="InterPro"/>
</dbReference>
<dbReference type="PIRSF" id="PIRSF500176">
    <property type="entry name" value="L_ASNase"/>
    <property type="match status" value="1"/>
</dbReference>
<dbReference type="InterPro" id="IPR027474">
    <property type="entry name" value="L-asparaginase_N"/>
</dbReference>
<dbReference type="EMBL" id="QKZQ01000022">
    <property type="protein sequence ID" value="PZX37229.1"/>
    <property type="molecule type" value="Genomic_DNA"/>
</dbReference>
<dbReference type="PRINTS" id="PR00139">
    <property type="entry name" value="ASNGLNASE"/>
</dbReference>
<feature type="domain" description="Asparaginase/glutaminase C-terminal" evidence="4">
    <location>
        <begin position="193"/>
        <end position="308"/>
    </location>
</feature>
<evidence type="ECO:0000259" key="4">
    <source>
        <dbReference type="Pfam" id="PF17763"/>
    </source>
</evidence>
<dbReference type="PROSITE" id="PS51732">
    <property type="entry name" value="ASN_GLN_ASE_3"/>
    <property type="match status" value="1"/>
</dbReference>
<dbReference type="InterPro" id="IPR027473">
    <property type="entry name" value="L-asparaginase_C"/>
</dbReference>
<dbReference type="Gene3D" id="3.40.50.40">
    <property type="match status" value="1"/>
</dbReference>
<dbReference type="Pfam" id="PF17763">
    <property type="entry name" value="Asparaginase_C"/>
    <property type="match status" value="1"/>
</dbReference>
<dbReference type="AlphaFoldDB" id="A0A2W7Q8B0"/>
<dbReference type="Gene3D" id="3.40.50.1170">
    <property type="entry name" value="L-asparaginase, N-terminal domain"/>
    <property type="match status" value="1"/>
</dbReference>
<keyword evidence="2" id="KW-0378">Hydrolase</keyword>
<evidence type="ECO:0000313" key="6">
    <source>
        <dbReference type="Proteomes" id="UP000249364"/>
    </source>
</evidence>
<evidence type="ECO:0000259" key="3">
    <source>
        <dbReference type="Pfam" id="PF00710"/>
    </source>
</evidence>
<comment type="caution">
    <text evidence="5">The sequence shown here is derived from an EMBL/GenBank/DDBJ whole genome shotgun (WGS) entry which is preliminary data.</text>
</comment>
<dbReference type="InterPro" id="IPR037152">
    <property type="entry name" value="L-asparaginase_N_sf"/>
</dbReference>
<dbReference type="STRING" id="121821.GCA_001870675_01773"/>
<dbReference type="Proteomes" id="UP000249364">
    <property type="component" value="Unassembled WGS sequence"/>
</dbReference>
<accession>A0A2W7Q8B0</accession>
<dbReference type="PANTHER" id="PTHR11707">
    <property type="entry name" value="L-ASPARAGINASE"/>
    <property type="match status" value="1"/>
</dbReference>
<protein>
    <submittedName>
        <fullName evidence="5">L-asparaginase</fullName>
    </submittedName>
</protein>
<evidence type="ECO:0000313" key="5">
    <source>
        <dbReference type="EMBL" id="PZX37229.1"/>
    </source>
</evidence>